<comment type="caution">
    <text evidence="6">Lacks conserved residue(s) required for the propagation of feature annotation.</text>
</comment>
<dbReference type="GO" id="GO:0005829">
    <property type="term" value="C:cytosol"/>
    <property type="evidence" value="ECO:0007669"/>
    <property type="project" value="TreeGrafter"/>
</dbReference>
<dbReference type="GO" id="GO:0000976">
    <property type="term" value="F:transcription cis-regulatory region binding"/>
    <property type="evidence" value="ECO:0007669"/>
    <property type="project" value="TreeGrafter"/>
</dbReference>
<dbReference type="Pfam" id="PF00486">
    <property type="entry name" value="Trans_reg_C"/>
    <property type="match status" value="1"/>
</dbReference>
<dbReference type="CDD" id="cd00383">
    <property type="entry name" value="trans_reg_C"/>
    <property type="match status" value="1"/>
</dbReference>
<dbReference type="Pfam" id="PF00072">
    <property type="entry name" value="Response_reg"/>
    <property type="match status" value="1"/>
</dbReference>
<evidence type="ECO:0000256" key="5">
    <source>
        <dbReference type="ARBA" id="ARBA00023163"/>
    </source>
</evidence>
<dbReference type="KEGG" id="bon:A361_28120"/>
<dbReference type="SMART" id="SM00862">
    <property type="entry name" value="Trans_reg_C"/>
    <property type="match status" value="1"/>
</dbReference>
<evidence type="ECO:0000259" key="9">
    <source>
        <dbReference type="PROSITE" id="PS51755"/>
    </source>
</evidence>
<evidence type="ECO:0000256" key="2">
    <source>
        <dbReference type="ARBA" id="ARBA00023012"/>
    </source>
</evidence>
<dbReference type="SUPFAM" id="SSF52172">
    <property type="entry name" value="CheY-like"/>
    <property type="match status" value="1"/>
</dbReference>
<keyword evidence="4 7" id="KW-0238">DNA-binding</keyword>
<evidence type="ECO:0000313" key="11">
    <source>
        <dbReference type="Proteomes" id="UP000077856"/>
    </source>
</evidence>
<dbReference type="InterPro" id="IPR001867">
    <property type="entry name" value="OmpR/PhoB-type_DNA-bd"/>
</dbReference>
<keyword evidence="5" id="KW-0804">Transcription</keyword>
<dbReference type="GO" id="GO:0006355">
    <property type="term" value="P:regulation of DNA-templated transcription"/>
    <property type="evidence" value="ECO:0007669"/>
    <property type="project" value="InterPro"/>
</dbReference>
<evidence type="ECO:0000256" key="3">
    <source>
        <dbReference type="ARBA" id="ARBA00023015"/>
    </source>
</evidence>
<dbReference type="AlphaFoldDB" id="A0A160MI25"/>
<evidence type="ECO:0000256" key="1">
    <source>
        <dbReference type="ARBA" id="ARBA00022553"/>
    </source>
</evidence>
<dbReference type="Gene3D" id="3.40.50.2300">
    <property type="match status" value="1"/>
</dbReference>
<dbReference type="Proteomes" id="UP000077856">
    <property type="component" value="Plasmid pBO1"/>
</dbReference>
<evidence type="ECO:0000256" key="7">
    <source>
        <dbReference type="PROSITE-ProRule" id="PRU01091"/>
    </source>
</evidence>
<dbReference type="PROSITE" id="PS50110">
    <property type="entry name" value="RESPONSE_REGULATORY"/>
    <property type="match status" value="1"/>
</dbReference>
<dbReference type="GO" id="GO:0000156">
    <property type="term" value="F:phosphorelay response regulator activity"/>
    <property type="evidence" value="ECO:0007669"/>
    <property type="project" value="TreeGrafter"/>
</dbReference>
<dbReference type="EMBL" id="CP015507">
    <property type="protein sequence ID" value="AND43040.1"/>
    <property type="molecule type" value="Genomic_DNA"/>
</dbReference>
<evidence type="ECO:0000259" key="8">
    <source>
        <dbReference type="PROSITE" id="PS50110"/>
    </source>
</evidence>
<feature type="domain" description="Response regulatory" evidence="8">
    <location>
        <begin position="3"/>
        <end position="115"/>
    </location>
</feature>
<evidence type="ECO:0000256" key="4">
    <source>
        <dbReference type="ARBA" id="ARBA00023125"/>
    </source>
</evidence>
<geneLocation type="plasmid" evidence="11">
    <name>pbo1</name>
</geneLocation>
<dbReference type="RefSeq" id="WP_019380843.1">
    <property type="nucleotide sequence ID" value="NZ_CP015507.1"/>
</dbReference>
<dbReference type="eggNOG" id="COG0745">
    <property type="taxonomic scope" value="Bacteria"/>
</dbReference>
<keyword evidence="3" id="KW-0805">Transcription regulation</keyword>
<dbReference type="PROSITE" id="PS51755">
    <property type="entry name" value="OMPR_PHOB"/>
    <property type="match status" value="1"/>
</dbReference>
<proteinExistence type="predicted"/>
<dbReference type="Gene3D" id="1.10.10.10">
    <property type="entry name" value="Winged helix-like DNA-binding domain superfamily/Winged helix DNA-binding domain"/>
    <property type="match status" value="1"/>
</dbReference>
<dbReference type="PANTHER" id="PTHR48111:SF73">
    <property type="entry name" value="ALKALINE PHOSPHATASE SYNTHESIS TRANSCRIPTIONAL REGULATORY PROTEIN PHOP"/>
    <property type="match status" value="1"/>
</dbReference>
<keyword evidence="2" id="KW-0902">Two-component regulatory system</keyword>
<accession>A0A160MI25</accession>
<dbReference type="Gene3D" id="6.10.250.690">
    <property type="match status" value="1"/>
</dbReference>
<sequence length="227" mass="26224">MNKIMIIDEDQGVINYLRELFLPYYQCVRPHSIKHAITCLTSENVSLVLLEISLSNIDGWTVCKEIRKISNVPIIILTTKKEKKEILTGFKLGADDYIIKPFNEEELLARVEALIRRTTIPKKRGLSFQGLLWDESGFDLTYNGTSIPLTPKEFALLGTMLKKPNYVFSREALLKSIWENNDQTDNRTIDSHIRNIRDKLRQSDYPVDHHLITVWGTGYKWNSNGNL</sequence>
<name>A0A160MI25_9BACI</name>
<dbReference type="InterPro" id="IPR001789">
    <property type="entry name" value="Sig_transdc_resp-reg_receiver"/>
</dbReference>
<dbReference type="SMART" id="SM00448">
    <property type="entry name" value="REC"/>
    <property type="match status" value="1"/>
</dbReference>
<keyword evidence="10" id="KW-0614">Plasmid</keyword>
<feature type="DNA-binding region" description="OmpR/PhoB-type" evidence="7">
    <location>
        <begin position="123"/>
        <end position="223"/>
    </location>
</feature>
<dbReference type="InterPro" id="IPR036388">
    <property type="entry name" value="WH-like_DNA-bd_sf"/>
</dbReference>
<gene>
    <name evidence="10" type="ORF">A361_28120</name>
</gene>
<evidence type="ECO:0000313" key="10">
    <source>
        <dbReference type="EMBL" id="AND43040.1"/>
    </source>
</evidence>
<evidence type="ECO:0000256" key="6">
    <source>
        <dbReference type="PROSITE-ProRule" id="PRU00169"/>
    </source>
</evidence>
<dbReference type="InterPro" id="IPR039420">
    <property type="entry name" value="WalR-like"/>
</dbReference>
<protein>
    <submittedName>
        <fullName evidence="10">DNA-binding response regulator</fullName>
    </submittedName>
</protein>
<organism evidence="10 11">
    <name type="scientific">Cytobacillus oceanisediminis 2691</name>
    <dbReference type="NCBI Taxonomy" id="1196031"/>
    <lineage>
        <taxon>Bacteria</taxon>
        <taxon>Bacillati</taxon>
        <taxon>Bacillota</taxon>
        <taxon>Bacilli</taxon>
        <taxon>Bacillales</taxon>
        <taxon>Bacillaceae</taxon>
        <taxon>Cytobacillus</taxon>
    </lineage>
</organism>
<dbReference type="GO" id="GO:0032993">
    <property type="term" value="C:protein-DNA complex"/>
    <property type="evidence" value="ECO:0007669"/>
    <property type="project" value="TreeGrafter"/>
</dbReference>
<dbReference type="InterPro" id="IPR011006">
    <property type="entry name" value="CheY-like_superfamily"/>
</dbReference>
<keyword evidence="1" id="KW-0597">Phosphoprotein</keyword>
<dbReference type="PANTHER" id="PTHR48111">
    <property type="entry name" value="REGULATOR OF RPOS"/>
    <property type="match status" value="1"/>
</dbReference>
<reference evidence="10 11" key="1">
    <citation type="submission" date="2016-04" db="EMBL/GenBank/DDBJ databases">
        <title>Complete genome sequence of Bacillus oceanisediminis strain 2691.</title>
        <authorList>
            <person name="Jeong H."/>
            <person name="Kim H.J."/>
            <person name="Lee D.-W."/>
        </authorList>
    </citation>
    <scope>NUCLEOTIDE SEQUENCE [LARGE SCALE GENOMIC DNA]</scope>
    <source>
        <strain evidence="10 11">2691</strain>
        <plasmid evidence="11">pbo1</plasmid>
    </source>
</reference>
<feature type="domain" description="OmpR/PhoB-type" evidence="9">
    <location>
        <begin position="123"/>
        <end position="223"/>
    </location>
</feature>